<dbReference type="RefSeq" id="XP_006814323.1">
    <property type="nucleotide sequence ID" value="XM_006814260.1"/>
</dbReference>
<feature type="compositionally biased region" description="Low complexity" evidence="9">
    <location>
        <begin position="1848"/>
        <end position="1857"/>
    </location>
</feature>
<feature type="region of interest" description="Disordered" evidence="9">
    <location>
        <begin position="1777"/>
        <end position="1797"/>
    </location>
</feature>
<keyword evidence="12" id="KW-1185">Reference proteome</keyword>
<feature type="compositionally biased region" description="Basic and acidic residues" evidence="9">
    <location>
        <begin position="489"/>
        <end position="505"/>
    </location>
</feature>
<feature type="compositionally biased region" description="Low complexity" evidence="9">
    <location>
        <begin position="1644"/>
        <end position="1657"/>
    </location>
</feature>
<feature type="compositionally biased region" description="Polar residues" evidence="9">
    <location>
        <begin position="1396"/>
        <end position="1412"/>
    </location>
</feature>
<feature type="domain" description="KASH5-like coiled-coil" evidence="11">
    <location>
        <begin position="560"/>
        <end position="724"/>
    </location>
</feature>
<sequence>MATAAYSSEILTPSRTWSLEDESKDISGFAMRKKGDYSGTPSSQSNETFEVFRNDSEPEQISTTGVYKSPDNITTTCRTVPQDYSHVANTAPVLKTEKRDYLMDCYESTVTSSCTKSYRLSDSFTIIPVDSGTDQQVGKSYSSPTLEHYKKADSLSNGSVRGSFSHSSISHYRPKISPLVSARTSYQQGRFGYHRHPDATVKAQDMKSSYKLKLSEYSENDLQSPHSIQWTPDTKGSSPNHRAKFSLPDFEKSSLSSTRGKDDHKPYRKFDMKSQYGDYRGASASISDTISPLSYSPEVSRSSDVKSSFSQRISNSFQYTNKKKDNVDGESLFDKIKKEPKGENITDSQPCFNDTYDHCDNTLKVNNTLSETDNAFLSSPLDNEIKSHCSNASLTCDGNVSRLITEEDLVDTIFFSCDPESTGKVTVSKLLEYIRMIMLPAQLNESSDIEELGQILDPSGHDVNVCLSAYHAGVTQWIEILKQRKYEDEDGEGVHYDDAPDRETPVESTPERPLPIQRSLSTGSYQAPTRGISDISLVSFGSIETPGEDDIGKPTNDYVELQNQIEDLQFQVKKLTEQNMKLNAQMDTTEDANGALVLEVEELKNKLKSTHQSIQRSHSVREENDDLISTITALEDTNRDLRRKCTQLEKEKNTFEIKISNLEADLQQASLNVESMQKDQRHMRSCMDECKKARKMEDIQEMMEELSRMNKDLKSEKTELENQLLETKQELMTYQVQKQLQLEENEDELLPEKRISPIITSTPFRRDKNISLHSELKSLVSADETLPSPLCGDDLNDDSDVFSTTPTLSMDKFSQLAAQVSFDFQRKKEFILQQINQFSASATLEDKSRISTPEKLKIDVEDSMEFFVEKVSSLAEMKKESDKKTRKLSTEIRRLRGENIRIKKKHEQAIHLLENLSQNEAESSIEIREQLKQSLTSEQKRVKELHEKLTETLKDLEAVREEAHTLTNTLEIQLESRTQLEEEIEELKKMLEETKKLSQDLESEVKQAKDTIVKEQEENKALKEQHNSELKAILDLVAVEITDSGTECQKNTHPSIVSGDKVREAIGRELNDLNSQLAKSRSLLTSLNADDGILKSIEVSSLEKIKNELKSEYHIPSSINYAKYSTSLLDALTLDDISKPRDTPRNNLLDLASSLSSTNALVPPPPSKSNRLFLTVTSDRLNKSCPNLGERDSLNVSTASTQTETSDSLSVSQISDLVSSEQDTSYFSDFQTSIDTHPESPKIQVPSVFDDSDNSSYHTLPRTDNSIAGVEASSSLSTEEYPSLVTSSIPIEGYSSDDQQTCELSSMSIRHPPLSSTRVSSINKDNPTTLTNGSKTKPKPKLPQWQQELLDKRRAAKNKEMDDKSVDFSKNENKTKDNNQRLTQDNVDENEHKRLTSTPKIKTQDTPSLTTVGSDGQVIDLVNGELDEIELTEADKKFNEQLLQEARKVSQKFQNRRGRSERNIPLITSETVARSKTPSPTRLTPSLGEIPRAKSFESLDTKQEVVKGDLKPLNWNIPSKDNGHCKEDEQTVTVSVKNEPENLPVATQEPSDIDIKSDILKALSPNEKNDDIAVKLVAKPHQPLSKLLEENKLQKKKDIKFRMPELSEASETESTREGDSVESDTSMNTEINDSVITEEKKDSTPSSSKSPVTPTLSDSILRTLGLTRKSVKSPGNLSDHEVEAKFNSLALAFKTDKFTLEKRLELQERQRDIAEVNVEKETNLLKASLQEGRMNQAVEVMLNHVENLKRLYEKEHCELEDTKKILLENKVLYRQGASEDDSRLSKRSMSLAGSKDARGRFTQAIAATTLRNKVTGLLQGARRASVATDAKQSLERKSSLPEEDEGVSNGSSKSSTSPRQRISFGTATSAVRRSNSQSPPASPSSLVDKKKSDQKEEDIFQKGFEQGVRCQVSKEITDLREQQRVFCDNLEELMDNAELDLEDEEIESSEKKLWWWPSENNPRSKFLRVTISTIVFIVAVFLIMAVLLPVQCGSKNSIPLSWTSFGELFGPFTDLRHQAPPPQ</sequence>
<keyword evidence="3" id="KW-0963">Cytoplasm</keyword>
<keyword evidence="4 10" id="KW-0812">Transmembrane</keyword>
<evidence type="ECO:0000256" key="5">
    <source>
        <dbReference type="ARBA" id="ARBA00022989"/>
    </source>
</evidence>
<evidence type="ECO:0000256" key="6">
    <source>
        <dbReference type="ARBA" id="ARBA00023054"/>
    </source>
</evidence>
<feature type="coiled-coil region" evidence="8">
    <location>
        <begin position="558"/>
        <end position="737"/>
    </location>
</feature>
<keyword evidence="7 10" id="KW-0472">Membrane</keyword>
<evidence type="ECO:0000256" key="7">
    <source>
        <dbReference type="ARBA" id="ARBA00023136"/>
    </source>
</evidence>
<gene>
    <name evidence="13" type="primary">LOC100379008</name>
</gene>
<comment type="subcellular location">
    <subcellularLocation>
        <location evidence="2">Cytoplasm</location>
    </subcellularLocation>
    <subcellularLocation>
        <location evidence="1">Membrane</location>
        <topology evidence="1">Single-pass membrane protein</topology>
    </subcellularLocation>
</comment>
<feature type="region of interest" description="Disordered" evidence="9">
    <location>
        <begin position="1357"/>
        <end position="1412"/>
    </location>
</feature>
<dbReference type="InterPro" id="IPR028168">
    <property type="entry name" value="KASH5_CC"/>
</dbReference>
<evidence type="ECO:0000256" key="3">
    <source>
        <dbReference type="ARBA" id="ARBA00022490"/>
    </source>
</evidence>
<accession>A0ABM0M2T2</accession>
<feature type="region of interest" description="Disordered" evidence="9">
    <location>
        <begin position="1309"/>
        <end position="1345"/>
    </location>
</feature>
<feature type="compositionally biased region" description="Polar residues" evidence="9">
    <location>
        <begin position="1858"/>
        <end position="1873"/>
    </location>
</feature>
<evidence type="ECO:0000256" key="2">
    <source>
        <dbReference type="ARBA" id="ARBA00004496"/>
    </source>
</evidence>
<feature type="compositionally biased region" description="Polar residues" evidence="9">
    <location>
        <begin position="39"/>
        <end position="48"/>
    </location>
</feature>
<name>A0ABM0M2T2_SACKO</name>
<dbReference type="PANTHER" id="PTHR15352">
    <property type="entry name" value="LYMPHOID-RESTRICTED MEMBRANE PROTEIN, JAW1"/>
    <property type="match status" value="1"/>
</dbReference>
<feature type="region of interest" description="Disordered" evidence="9">
    <location>
        <begin position="489"/>
        <end position="527"/>
    </location>
</feature>
<feature type="compositionally biased region" description="Basic and acidic residues" evidence="9">
    <location>
        <begin position="1357"/>
        <end position="1379"/>
    </location>
</feature>
<evidence type="ECO:0000256" key="9">
    <source>
        <dbReference type="SAM" id="MobiDB-lite"/>
    </source>
</evidence>
<dbReference type="InterPro" id="IPR008677">
    <property type="entry name" value="MRVI1"/>
</dbReference>
<feature type="compositionally biased region" description="Polar residues" evidence="9">
    <location>
        <begin position="1309"/>
        <end position="1335"/>
    </location>
</feature>
<protein>
    <submittedName>
        <fullName evidence="13">Leucine-rich repeat-containing protein DDB_G0290503-like</fullName>
    </submittedName>
</protein>
<evidence type="ECO:0000256" key="8">
    <source>
        <dbReference type="SAM" id="Coils"/>
    </source>
</evidence>
<feature type="region of interest" description="Disordered" evidence="9">
    <location>
        <begin position="1184"/>
        <end position="1214"/>
    </location>
</feature>
<feature type="compositionally biased region" description="Polar residues" evidence="9">
    <location>
        <begin position="1623"/>
        <end position="1635"/>
    </location>
</feature>
<dbReference type="GeneID" id="100379008"/>
<feature type="region of interest" description="Disordered" evidence="9">
    <location>
        <begin position="32"/>
        <end position="60"/>
    </location>
</feature>
<dbReference type="Pfam" id="PF05781">
    <property type="entry name" value="MRVI1"/>
    <property type="match status" value="1"/>
</dbReference>
<evidence type="ECO:0000256" key="4">
    <source>
        <dbReference type="ARBA" id="ARBA00022692"/>
    </source>
</evidence>
<feature type="compositionally biased region" description="Basic and acidic residues" evidence="9">
    <location>
        <begin position="259"/>
        <end position="272"/>
    </location>
</feature>
<feature type="coiled-coil region" evidence="8">
    <location>
        <begin position="1704"/>
        <end position="1765"/>
    </location>
</feature>
<feature type="transmembrane region" description="Helical" evidence="10">
    <location>
        <begin position="1966"/>
        <end position="1988"/>
    </location>
</feature>
<feature type="region of interest" description="Disordered" evidence="9">
    <location>
        <begin position="1231"/>
        <end position="1263"/>
    </location>
</feature>
<feature type="region of interest" description="Disordered" evidence="9">
    <location>
        <begin position="1820"/>
        <end position="1893"/>
    </location>
</feature>
<feature type="compositionally biased region" description="Low complexity" evidence="9">
    <location>
        <begin position="1874"/>
        <end position="1885"/>
    </location>
</feature>
<proteinExistence type="predicted"/>
<keyword evidence="5 10" id="KW-1133">Transmembrane helix</keyword>
<feature type="compositionally biased region" description="Polar residues" evidence="9">
    <location>
        <begin position="221"/>
        <end position="240"/>
    </location>
</feature>
<organism evidence="12 13">
    <name type="scientific">Saccoglossus kowalevskii</name>
    <name type="common">Acorn worm</name>
    <dbReference type="NCBI Taxonomy" id="10224"/>
    <lineage>
        <taxon>Eukaryota</taxon>
        <taxon>Metazoa</taxon>
        <taxon>Hemichordata</taxon>
        <taxon>Enteropneusta</taxon>
        <taxon>Harrimaniidae</taxon>
        <taxon>Saccoglossus</taxon>
    </lineage>
</organism>
<evidence type="ECO:0000256" key="10">
    <source>
        <dbReference type="SAM" id="Phobius"/>
    </source>
</evidence>
<evidence type="ECO:0000259" key="11">
    <source>
        <dbReference type="Pfam" id="PF14662"/>
    </source>
</evidence>
<reference evidence="13" key="1">
    <citation type="submission" date="2025-08" db="UniProtKB">
        <authorList>
            <consortium name="RefSeq"/>
        </authorList>
    </citation>
    <scope>IDENTIFICATION</scope>
    <source>
        <tissue evidence="13">Testes</tissue>
    </source>
</reference>
<feature type="compositionally biased region" description="Polar residues" evidence="9">
    <location>
        <begin position="518"/>
        <end position="527"/>
    </location>
</feature>
<evidence type="ECO:0000256" key="1">
    <source>
        <dbReference type="ARBA" id="ARBA00004167"/>
    </source>
</evidence>
<dbReference type="Proteomes" id="UP000694865">
    <property type="component" value="Unplaced"/>
</dbReference>
<dbReference type="Pfam" id="PF14662">
    <property type="entry name" value="KASH_CCD"/>
    <property type="match status" value="1"/>
</dbReference>
<feature type="compositionally biased region" description="Polar residues" evidence="9">
    <location>
        <begin position="1194"/>
        <end position="1214"/>
    </location>
</feature>
<feature type="compositionally biased region" description="Polar residues" evidence="9">
    <location>
        <begin position="1254"/>
        <end position="1263"/>
    </location>
</feature>
<dbReference type="PANTHER" id="PTHR15352:SF1">
    <property type="entry name" value="KASH5-LIKE COILED-COIL DOMAIN-CONTAINING PROTEIN"/>
    <property type="match status" value="1"/>
</dbReference>
<evidence type="ECO:0000313" key="12">
    <source>
        <dbReference type="Proteomes" id="UP000694865"/>
    </source>
</evidence>
<evidence type="ECO:0000313" key="13">
    <source>
        <dbReference type="RefSeq" id="XP_006814323.1"/>
    </source>
</evidence>
<keyword evidence="6 8" id="KW-0175">Coiled coil</keyword>
<feature type="region of interest" description="Disordered" evidence="9">
    <location>
        <begin position="221"/>
        <end position="272"/>
    </location>
</feature>
<feature type="coiled-coil region" evidence="8">
    <location>
        <begin position="913"/>
        <end position="1033"/>
    </location>
</feature>
<feature type="region of interest" description="Disordered" evidence="9">
    <location>
        <begin position="1599"/>
        <end position="1659"/>
    </location>
</feature>